<gene>
    <name evidence="1" type="ORF">SAMN04487788_0061</name>
</gene>
<evidence type="ECO:0000313" key="2">
    <source>
        <dbReference type="Proteomes" id="UP000186456"/>
    </source>
</evidence>
<sequence>MPSHAVLVTCAYAGRVHDADRPLRAPETSAGRHRIALSCTVNVPQGVQDAVLLAFEQALQRAHLRAAPERAAHANPGATGETLSVYERGSFIADTLFNGTGLSLLTTRVGPLSMQAVVVLTTRTVNDLSRVIVSMVVGGEVAPEIARDVDAAIDDLVARGIVVEGPGWARAVDVPRESLGHPKTAREHGIRG</sequence>
<dbReference type="EMBL" id="FNJN01000001">
    <property type="protein sequence ID" value="SDO56680.1"/>
    <property type="molecule type" value="Genomic_DNA"/>
</dbReference>
<evidence type="ECO:0000313" key="1">
    <source>
        <dbReference type="EMBL" id="SDO56680.1"/>
    </source>
</evidence>
<dbReference type="Proteomes" id="UP000186456">
    <property type="component" value="Unassembled WGS sequence"/>
</dbReference>
<proteinExistence type="predicted"/>
<reference evidence="1 2" key="1">
    <citation type="submission" date="2016-10" db="EMBL/GenBank/DDBJ databases">
        <authorList>
            <person name="de Groot N.N."/>
        </authorList>
    </citation>
    <scope>NUCLEOTIDE SEQUENCE [LARGE SCALE GENOMIC DNA]</scope>
    <source>
        <strain evidence="1 2">StLB037</strain>
    </source>
</reference>
<name>A0A1H0KLN6_MICTS</name>
<organism evidence="1 2">
    <name type="scientific">Microbacterium testaceum (strain StLB037)</name>
    <dbReference type="NCBI Taxonomy" id="979556"/>
    <lineage>
        <taxon>Bacteria</taxon>
        <taxon>Bacillati</taxon>
        <taxon>Actinomycetota</taxon>
        <taxon>Actinomycetes</taxon>
        <taxon>Micrococcales</taxon>
        <taxon>Microbacteriaceae</taxon>
        <taxon>Microbacterium</taxon>
    </lineage>
</organism>
<protein>
    <submittedName>
        <fullName evidence="1">Uncharacterized protein</fullName>
    </submittedName>
</protein>
<accession>A0A1H0KLN6</accession>
<dbReference type="AlphaFoldDB" id="A0A1H0KLN6"/>